<evidence type="ECO:0000256" key="7">
    <source>
        <dbReference type="ARBA" id="ARBA00022989"/>
    </source>
</evidence>
<accession>A0A938X2F0</accession>
<feature type="transmembrane region" description="Helical" evidence="10">
    <location>
        <begin position="21"/>
        <end position="42"/>
    </location>
</feature>
<keyword evidence="12" id="KW-1185">Reference proteome</keyword>
<comment type="caution">
    <text evidence="11">The sequence shown here is derived from an EMBL/GenBank/DDBJ whole genome shotgun (WGS) entry which is preliminary data.</text>
</comment>
<feature type="transmembrane region" description="Helical" evidence="10">
    <location>
        <begin position="62"/>
        <end position="87"/>
    </location>
</feature>
<feature type="transmembrane region" description="Helical" evidence="10">
    <location>
        <begin position="370"/>
        <end position="394"/>
    </location>
</feature>
<dbReference type="InterPro" id="IPR002528">
    <property type="entry name" value="MATE_fam"/>
</dbReference>
<keyword evidence="8 10" id="KW-0472">Membrane</keyword>
<feature type="transmembrane region" description="Helical" evidence="10">
    <location>
        <begin position="436"/>
        <end position="454"/>
    </location>
</feature>
<feature type="transmembrane region" description="Helical" evidence="10">
    <location>
        <begin position="145"/>
        <end position="166"/>
    </location>
</feature>
<evidence type="ECO:0000313" key="12">
    <source>
        <dbReference type="Proteomes" id="UP000713880"/>
    </source>
</evidence>
<feature type="transmembrane region" description="Helical" evidence="10">
    <location>
        <begin position="406"/>
        <end position="430"/>
    </location>
</feature>
<comment type="subcellular location">
    <subcellularLocation>
        <location evidence="1">Cell membrane</location>
        <topology evidence="1">Multi-pass membrane protein</topology>
    </subcellularLocation>
</comment>
<evidence type="ECO:0000256" key="8">
    <source>
        <dbReference type="ARBA" id="ARBA00023136"/>
    </source>
</evidence>
<dbReference type="GO" id="GO:0005886">
    <property type="term" value="C:plasma membrane"/>
    <property type="evidence" value="ECO:0007669"/>
    <property type="project" value="UniProtKB-SubCell"/>
</dbReference>
<feature type="transmembrane region" description="Helical" evidence="10">
    <location>
        <begin position="327"/>
        <end position="350"/>
    </location>
</feature>
<dbReference type="InterPro" id="IPR045070">
    <property type="entry name" value="MATE_MepA-like"/>
</dbReference>
<feature type="transmembrane region" description="Helical" evidence="10">
    <location>
        <begin position="203"/>
        <end position="224"/>
    </location>
</feature>
<keyword evidence="9" id="KW-0046">Antibiotic resistance</keyword>
<sequence>MSQATVKKAERQDFGVGSVSAAILRLAVPMTLAQLINVLYSVVDRIYIGHLPHTSTEALTGIGLTLPVITMVTAFANLFGMGGAPLFSMERGRENIPKAQRIMGNSFSLLLISSVILSLFCYIFKEPLLYLFGASDTTYPYADAYLSIYLLGTVFVMISLGMNNFINAQGFGVTGMLTVSIGAVLNLILDPVFIFGLNMGIQGAALATILSQFVSAVWVFRFLTGKKAIIPLTRTSMRLQGGLVKNISVLGTSGFIMSVTNSAVQIICNATLQQYGGDLYVGIMTVINSVREILNIPVNGLSNSGQPVMSFNYGARKYDRVKAAIRFVTISCIVFTLVIWALIFFFPHAFIHVFNSDPSLLKNGVPSMHIYFFGIFMMALQFSGQSTFVALGYSRHAIFFSLLRKAIIVIPLTIWLPTVAGLGTTGVFLAEPISNFVGGIACFTTMMFTVWRRLGKDTKKTPGRI</sequence>
<dbReference type="CDD" id="cd13143">
    <property type="entry name" value="MATE_MepA_like"/>
    <property type="match status" value="1"/>
</dbReference>
<dbReference type="Pfam" id="PF01554">
    <property type="entry name" value="MatE"/>
    <property type="match status" value="2"/>
</dbReference>
<dbReference type="InterPro" id="IPR051327">
    <property type="entry name" value="MATE_MepA_subfamily"/>
</dbReference>
<protein>
    <recommendedName>
        <fullName evidence="3">Multidrug export protein MepA</fullName>
    </recommendedName>
</protein>
<evidence type="ECO:0000256" key="6">
    <source>
        <dbReference type="ARBA" id="ARBA00022692"/>
    </source>
</evidence>
<reference evidence="11" key="2">
    <citation type="journal article" date="2021" name="Sci. Rep.">
        <title>The distribution of antibiotic resistance genes in chicken gut microbiota commensals.</title>
        <authorList>
            <person name="Juricova H."/>
            <person name="Matiasovicova J."/>
            <person name="Kubasova T."/>
            <person name="Cejkova D."/>
            <person name="Rychlik I."/>
        </authorList>
    </citation>
    <scope>NUCLEOTIDE SEQUENCE</scope>
    <source>
        <strain evidence="11">An420c</strain>
    </source>
</reference>
<dbReference type="GO" id="GO:0042910">
    <property type="term" value="F:xenobiotic transmembrane transporter activity"/>
    <property type="evidence" value="ECO:0007669"/>
    <property type="project" value="InterPro"/>
</dbReference>
<organism evidence="11 12">
    <name type="scientific">Mordavella massiliensis</name>
    <dbReference type="NCBI Taxonomy" id="1871024"/>
    <lineage>
        <taxon>Bacteria</taxon>
        <taxon>Bacillati</taxon>
        <taxon>Bacillota</taxon>
        <taxon>Clostridia</taxon>
        <taxon>Eubacteriales</taxon>
        <taxon>Clostridiaceae</taxon>
        <taxon>Mordavella</taxon>
    </lineage>
</organism>
<dbReference type="AlphaFoldDB" id="A0A938X2F0"/>
<dbReference type="NCBIfam" id="TIGR00797">
    <property type="entry name" value="matE"/>
    <property type="match status" value="1"/>
</dbReference>
<evidence type="ECO:0000256" key="9">
    <source>
        <dbReference type="ARBA" id="ARBA00023251"/>
    </source>
</evidence>
<evidence type="ECO:0000256" key="5">
    <source>
        <dbReference type="ARBA" id="ARBA00022475"/>
    </source>
</evidence>
<evidence type="ECO:0000256" key="2">
    <source>
        <dbReference type="ARBA" id="ARBA00008417"/>
    </source>
</evidence>
<evidence type="ECO:0000256" key="1">
    <source>
        <dbReference type="ARBA" id="ARBA00004651"/>
    </source>
</evidence>
<evidence type="ECO:0000256" key="4">
    <source>
        <dbReference type="ARBA" id="ARBA00022448"/>
    </source>
</evidence>
<feature type="transmembrane region" description="Helical" evidence="10">
    <location>
        <begin position="173"/>
        <end position="197"/>
    </location>
</feature>
<keyword evidence="7 10" id="KW-1133">Transmembrane helix</keyword>
<gene>
    <name evidence="11" type="ORF">H6A13_08330</name>
</gene>
<dbReference type="Proteomes" id="UP000713880">
    <property type="component" value="Unassembled WGS sequence"/>
</dbReference>
<dbReference type="GO" id="GO:0046677">
    <property type="term" value="P:response to antibiotic"/>
    <property type="evidence" value="ECO:0007669"/>
    <property type="project" value="UniProtKB-KW"/>
</dbReference>
<evidence type="ECO:0000256" key="3">
    <source>
        <dbReference type="ARBA" id="ARBA00022106"/>
    </source>
</evidence>
<keyword evidence="5" id="KW-1003">Cell membrane</keyword>
<feature type="transmembrane region" description="Helical" evidence="10">
    <location>
        <begin position="107"/>
        <end position="125"/>
    </location>
</feature>
<evidence type="ECO:0000256" key="10">
    <source>
        <dbReference type="SAM" id="Phobius"/>
    </source>
</evidence>
<dbReference type="EMBL" id="JACJLV010000024">
    <property type="protein sequence ID" value="MBM6827102.1"/>
    <property type="molecule type" value="Genomic_DNA"/>
</dbReference>
<dbReference type="PIRSF" id="PIRSF006603">
    <property type="entry name" value="DinF"/>
    <property type="match status" value="1"/>
</dbReference>
<dbReference type="RefSeq" id="WP_204909142.1">
    <property type="nucleotide sequence ID" value="NZ_JACJLV010000024.1"/>
</dbReference>
<keyword evidence="4" id="KW-0813">Transport</keyword>
<proteinExistence type="inferred from homology"/>
<evidence type="ECO:0000313" key="11">
    <source>
        <dbReference type="EMBL" id="MBM6827102.1"/>
    </source>
</evidence>
<dbReference type="PANTHER" id="PTHR43823">
    <property type="entry name" value="SPORULATION PROTEIN YKVU"/>
    <property type="match status" value="1"/>
</dbReference>
<dbReference type="GO" id="GO:0015297">
    <property type="term" value="F:antiporter activity"/>
    <property type="evidence" value="ECO:0007669"/>
    <property type="project" value="InterPro"/>
</dbReference>
<name>A0A938X2F0_9CLOT</name>
<reference evidence="11" key="1">
    <citation type="submission" date="2020-08" db="EMBL/GenBank/DDBJ databases">
        <authorList>
            <person name="Cejkova D."/>
            <person name="Kubasova T."/>
            <person name="Jahodarova E."/>
            <person name="Rychlik I."/>
        </authorList>
    </citation>
    <scope>NUCLEOTIDE SEQUENCE</scope>
    <source>
        <strain evidence="11">An420c</strain>
    </source>
</reference>
<dbReference type="PANTHER" id="PTHR43823:SF3">
    <property type="entry name" value="MULTIDRUG EXPORT PROTEIN MEPA"/>
    <property type="match status" value="1"/>
</dbReference>
<dbReference type="InterPro" id="IPR048279">
    <property type="entry name" value="MdtK-like"/>
</dbReference>
<keyword evidence="6 10" id="KW-0812">Transmembrane</keyword>
<comment type="similarity">
    <text evidence="2">Belongs to the multi antimicrobial extrusion (MATE) (TC 2.A.66.1) family. MepA subfamily.</text>
</comment>